<reference evidence="2" key="2">
    <citation type="journal article" date="2015" name="Fish Shellfish Immunol.">
        <title>Early steps in the European eel (Anguilla anguilla)-Vibrio vulnificus interaction in the gills: Role of the RtxA13 toxin.</title>
        <authorList>
            <person name="Callol A."/>
            <person name="Pajuelo D."/>
            <person name="Ebbesson L."/>
            <person name="Teles M."/>
            <person name="MacKenzie S."/>
            <person name="Amaro C."/>
        </authorList>
    </citation>
    <scope>NUCLEOTIDE SEQUENCE</scope>
</reference>
<sequence length="103" mass="11792">MTLCNMLYSHILNSLLIFKFIYCCSFLYLALVPYLLTTWPHYILMYQRPLWPCPRNGIIPGVNLSLAWYVYICTCAHSQCPIRQCELLPGDHHIGSGSGPAQL</sequence>
<keyword evidence="1" id="KW-1133">Transmembrane helix</keyword>
<evidence type="ECO:0000256" key="1">
    <source>
        <dbReference type="SAM" id="Phobius"/>
    </source>
</evidence>
<keyword evidence="1" id="KW-0472">Membrane</keyword>
<protein>
    <submittedName>
        <fullName evidence="2">Uncharacterized protein</fullName>
    </submittedName>
</protein>
<proteinExistence type="predicted"/>
<keyword evidence="1" id="KW-0812">Transmembrane</keyword>
<reference evidence="2" key="1">
    <citation type="submission" date="2014-11" db="EMBL/GenBank/DDBJ databases">
        <authorList>
            <person name="Amaro Gonzalez C."/>
        </authorList>
    </citation>
    <scope>NUCLEOTIDE SEQUENCE</scope>
</reference>
<organism evidence="2">
    <name type="scientific">Anguilla anguilla</name>
    <name type="common">European freshwater eel</name>
    <name type="synonym">Muraena anguilla</name>
    <dbReference type="NCBI Taxonomy" id="7936"/>
    <lineage>
        <taxon>Eukaryota</taxon>
        <taxon>Metazoa</taxon>
        <taxon>Chordata</taxon>
        <taxon>Craniata</taxon>
        <taxon>Vertebrata</taxon>
        <taxon>Euteleostomi</taxon>
        <taxon>Actinopterygii</taxon>
        <taxon>Neopterygii</taxon>
        <taxon>Teleostei</taxon>
        <taxon>Anguilliformes</taxon>
        <taxon>Anguillidae</taxon>
        <taxon>Anguilla</taxon>
    </lineage>
</organism>
<accession>A0A0E9WYA4</accession>
<dbReference type="EMBL" id="GBXM01013972">
    <property type="protein sequence ID" value="JAH94605.1"/>
    <property type="molecule type" value="Transcribed_RNA"/>
</dbReference>
<feature type="transmembrane region" description="Helical" evidence="1">
    <location>
        <begin position="16"/>
        <end position="36"/>
    </location>
</feature>
<name>A0A0E9WYA4_ANGAN</name>
<evidence type="ECO:0000313" key="2">
    <source>
        <dbReference type="EMBL" id="JAH94605.1"/>
    </source>
</evidence>
<dbReference type="AlphaFoldDB" id="A0A0E9WYA4"/>